<dbReference type="VEuPathDB" id="FungiDB:HMPREF1541_10384"/>
<dbReference type="RefSeq" id="XP_008713277.1">
    <property type="nucleotide sequence ID" value="XM_008715055.1"/>
</dbReference>
<keyword evidence="4" id="KW-1185">Reference proteome</keyword>
<organism evidence="3 4">
    <name type="scientific">Cyphellophora europaea (strain CBS 101466)</name>
    <name type="common">Phialophora europaea</name>
    <dbReference type="NCBI Taxonomy" id="1220924"/>
    <lineage>
        <taxon>Eukaryota</taxon>
        <taxon>Fungi</taxon>
        <taxon>Dikarya</taxon>
        <taxon>Ascomycota</taxon>
        <taxon>Pezizomycotina</taxon>
        <taxon>Eurotiomycetes</taxon>
        <taxon>Chaetothyriomycetidae</taxon>
        <taxon>Chaetothyriales</taxon>
        <taxon>Cyphellophoraceae</taxon>
        <taxon>Cyphellophora</taxon>
    </lineage>
</organism>
<feature type="chain" id="PRO_5004824407" evidence="2">
    <location>
        <begin position="23"/>
        <end position="321"/>
    </location>
</feature>
<dbReference type="AlphaFoldDB" id="W2S9W7"/>
<evidence type="ECO:0000256" key="1">
    <source>
        <dbReference type="SAM" id="MobiDB-lite"/>
    </source>
</evidence>
<proteinExistence type="predicted"/>
<evidence type="ECO:0000313" key="3">
    <source>
        <dbReference type="EMBL" id="ETN44714.1"/>
    </source>
</evidence>
<gene>
    <name evidence="3" type="ORF">HMPREF1541_10384</name>
</gene>
<keyword evidence="2" id="KW-0732">Signal</keyword>
<evidence type="ECO:0000256" key="2">
    <source>
        <dbReference type="SAM" id="SignalP"/>
    </source>
</evidence>
<evidence type="ECO:0000313" key="4">
    <source>
        <dbReference type="Proteomes" id="UP000030752"/>
    </source>
</evidence>
<reference evidence="3 4" key="1">
    <citation type="submission" date="2013-03" db="EMBL/GenBank/DDBJ databases">
        <title>The Genome Sequence of Phialophora europaea CBS 101466.</title>
        <authorList>
            <consortium name="The Broad Institute Genomics Platform"/>
            <person name="Cuomo C."/>
            <person name="de Hoog S."/>
            <person name="Gorbushina A."/>
            <person name="Walker B."/>
            <person name="Young S.K."/>
            <person name="Zeng Q."/>
            <person name="Gargeya S."/>
            <person name="Fitzgerald M."/>
            <person name="Haas B."/>
            <person name="Abouelleil A."/>
            <person name="Allen A.W."/>
            <person name="Alvarado L."/>
            <person name="Arachchi H.M."/>
            <person name="Berlin A.M."/>
            <person name="Chapman S.B."/>
            <person name="Gainer-Dewar J."/>
            <person name="Goldberg J."/>
            <person name="Griggs A."/>
            <person name="Gujja S."/>
            <person name="Hansen M."/>
            <person name="Howarth C."/>
            <person name="Imamovic A."/>
            <person name="Ireland A."/>
            <person name="Larimer J."/>
            <person name="McCowan C."/>
            <person name="Murphy C."/>
            <person name="Pearson M."/>
            <person name="Poon T.W."/>
            <person name="Priest M."/>
            <person name="Roberts A."/>
            <person name="Saif S."/>
            <person name="Shea T."/>
            <person name="Sisk P."/>
            <person name="Sykes S."/>
            <person name="Wortman J."/>
            <person name="Nusbaum C."/>
            <person name="Birren B."/>
        </authorList>
    </citation>
    <scope>NUCLEOTIDE SEQUENCE [LARGE SCALE GENOMIC DNA]</scope>
    <source>
        <strain evidence="3 4">CBS 101466</strain>
    </source>
</reference>
<dbReference type="EMBL" id="KB822714">
    <property type="protein sequence ID" value="ETN44714.1"/>
    <property type="molecule type" value="Genomic_DNA"/>
</dbReference>
<dbReference type="GeneID" id="19977723"/>
<name>W2S9W7_CYPE1</name>
<feature type="signal peptide" evidence="2">
    <location>
        <begin position="1"/>
        <end position="22"/>
    </location>
</feature>
<dbReference type="InParanoid" id="W2S9W7"/>
<feature type="region of interest" description="Disordered" evidence="1">
    <location>
        <begin position="127"/>
        <end position="170"/>
    </location>
</feature>
<dbReference type="HOGENOM" id="CLU_866044_0_0_1"/>
<protein>
    <submittedName>
        <fullName evidence="3">Uncharacterized protein</fullName>
    </submittedName>
</protein>
<sequence length="321" mass="34409">MHFIPNHARCVLLVASIPYASSAVIPVASHRLAPTATTITSDTVVSAAPLRQSPSIPSHDAPCLEAEFAPPPPPAWGAGNGTAIISNTTSTVATPEEAFVPVANRTREPIPASALASASACAAAAHSSATPEPALPQKRKWPNGQNSPPHNVWQPGHGIQPTGIPEPYNDVVTRSRELPPQLDRRLEPIRDASGNELQDVKTAMERVRSELDAPVGGISERIATLIASRKKWDDAAARVVDKGMYDEGGMEEMAEADRAVHQASEQLRQAVVVYGDLLGKLQGQMEENRKDMDETTEYLRKMKDMFEDARDRIGKPSGGGG</sequence>
<accession>W2S9W7</accession>
<dbReference type="Proteomes" id="UP000030752">
    <property type="component" value="Unassembled WGS sequence"/>
</dbReference>